<gene>
    <name evidence="1" type="ORF">PACLA_8A012189</name>
</gene>
<evidence type="ECO:0000313" key="2">
    <source>
        <dbReference type="Proteomes" id="UP001152795"/>
    </source>
</evidence>
<dbReference type="EMBL" id="CACRXK020005080">
    <property type="protein sequence ID" value="CAB4005046.1"/>
    <property type="molecule type" value="Genomic_DNA"/>
</dbReference>
<dbReference type="AlphaFoldDB" id="A0A6S7HJZ8"/>
<proteinExistence type="predicted"/>
<sequence length="150" mass="17400">MAFVICKERLFKKMHRINTPDGLIDKYEITRSLCVSHVTLFACQCQLPVLCQVDFSARTSQDLRSPVLLLVWHCLMSGKHYNRCWLVHEAFSEALERLFIEQCLPTIPEKVEEFAQSDHAQETSLTNILNDDTVKEYVTPLMLPELHRPP</sequence>
<evidence type="ECO:0000313" key="1">
    <source>
        <dbReference type="EMBL" id="CAB4005046.1"/>
    </source>
</evidence>
<comment type="caution">
    <text evidence="1">The sequence shown here is derived from an EMBL/GenBank/DDBJ whole genome shotgun (WGS) entry which is preliminary data.</text>
</comment>
<name>A0A6S7HJZ8_PARCT</name>
<accession>A0A6S7HJZ8</accession>
<dbReference type="Proteomes" id="UP001152795">
    <property type="component" value="Unassembled WGS sequence"/>
</dbReference>
<reference evidence="1" key="1">
    <citation type="submission" date="2020-04" db="EMBL/GenBank/DDBJ databases">
        <authorList>
            <person name="Alioto T."/>
            <person name="Alioto T."/>
            <person name="Gomez Garrido J."/>
        </authorList>
    </citation>
    <scope>NUCLEOTIDE SEQUENCE</scope>
    <source>
        <strain evidence="1">A484AB</strain>
    </source>
</reference>
<organism evidence="1 2">
    <name type="scientific">Paramuricea clavata</name>
    <name type="common">Red gorgonian</name>
    <name type="synonym">Violescent sea-whip</name>
    <dbReference type="NCBI Taxonomy" id="317549"/>
    <lineage>
        <taxon>Eukaryota</taxon>
        <taxon>Metazoa</taxon>
        <taxon>Cnidaria</taxon>
        <taxon>Anthozoa</taxon>
        <taxon>Octocorallia</taxon>
        <taxon>Malacalcyonacea</taxon>
        <taxon>Plexauridae</taxon>
        <taxon>Paramuricea</taxon>
    </lineage>
</organism>
<protein>
    <submittedName>
        <fullName evidence="1">Uncharacterized protein</fullName>
    </submittedName>
</protein>
<keyword evidence="2" id="KW-1185">Reference proteome</keyword>